<dbReference type="Pfam" id="PF00106">
    <property type="entry name" value="adh_short"/>
    <property type="match status" value="1"/>
</dbReference>
<dbReference type="Proteomes" id="UP001249020">
    <property type="component" value="Unassembled WGS sequence"/>
</dbReference>
<dbReference type="Gene3D" id="3.40.50.720">
    <property type="entry name" value="NAD(P)-binding Rossmann-like Domain"/>
    <property type="match status" value="1"/>
</dbReference>
<dbReference type="AlphaFoldDB" id="A0AAW8QZL4"/>
<dbReference type="NCBIfam" id="NF006099">
    <property type="entry name" value="PRK08251.1"/>
    <property type="match status" value="1"/>
</dbReference>
<evidence type="ECO:0000313" key="5">
    <source>
        <dbReference type="Proteomes" id="UP001249020"/>
    </source>
</evidence>
<dbReference type="RefSeq" id="WP_311361386.1">
    <property type="nucleotide sequence ID" value="NZ_JAVRIE010000003.1"/>
</dbReference>
<gene>
    <name evidence="4" type="ORF">RM544_08625</name>
</gene>
<dbReference type="GO" id="GO:0016491">
    <property type="term" value="F:oxidoreductase activity"/>
    <property type="evidence" value="ECO:0007669"/>
    <property type="project" value="UniProtKB-KW"/>
</dbReference>
<comment type="caution">
    <text evidence="4">The sequence shown here is derived from an EMBL/GenBank/DDBJ whole genome shotgun (WGS) entry which is preliminary data.</text>
</comment>
<proteinExistence type="inferred from homology"/>
<reference evidence="4 5" key="1">
    <citation type="submission" date="2023-09" db="EMBL/GenBank/DDBJ databases">
        <authorList>
            <person name="Rey-Velasco X."/>
        </authorList>
    </citation>
    <scope>NUCLEOTIDE SEQUENCE [LARGE SCALE GENOMIC DNA]</scope>
    <source>
        <strain evidence="4 5">W409</strain>
    </source>
</reference>
<dbReference type="PANTHER" id="PTHR44196">
    <property type="entry name" value="DEHYDROGENASE/REDUCTASE SDR FAMILY MEMBER 7B"/>
    <property type="match status" value="1"/>
</dbReference>
<organism evidence="4 5">
    <name type="scientific">Brumicola blandensis</name>
    <dbReference type="NCBI Taxonomy" id="3075611"/>
    <lineage>
        <taxon>Bacteria</taxon>
        <taxon>Pseudomonadati</taxon>
        <taxon>Pseudomonadota</taxon>
        <taxon>Gammaproteobacteria</taxon>
        <taxon>Alteromonadales</taxon>
        <taxon>Alteromonadaceae</taxon>
        <taxon>Brumicola</taxon>
    </lineage>
</organism>
<comment type="similarity">
    <text evidence="1 3">Belongs to the short-chain dehydrogenases/reductases (SDR) family.</text>
</comment>
<keyword evidence="5" id="KW-1185">Reference proteome</keyword>
<dbReference type="InterPro" id="IPR036291">
    <property type="entry name" value="NAD(P)-bd_dom_sf"/>
</dbReference>
<dbReference type="SUPFAM" id="SSF51735">
    <property type="entry name" value="NAD(P)-binding Rossmann-fold domains"/>
    <property type="match status" value="1"/>
</dbReference>
<keyword evidence="2" id="KW-0560">Oxidoreductase</keyword>
<evidence type="ECO:0000256" key="1">
    <source>
        <dbReference type="ARBA" id="ARBA00006484"/>
    </source>
</evidence>
<sequence length="252" mass="27374">MSSSVRQNILITGASSGLGKGMALLYAKMGRNLALCARRVDRLEELKSELLAINPNINVVIKSLDVNDHDAVFTVFQEFKQELGSLDRVIVNAGMGKGASVGTGYFKANKETAVTNFVSALAQCEAAVEIFRAQNSGHLVTISSISAVRGFRRALTVYAATKAAITSLTEGIRIDLMRTPIKVSTVHPGFIRSEINEKVEKVPFMVDTETGCKAIIKAIEKEGGNSYVPSWPWAILNRVMRIAPLSWLAKMS</sequence>
<dbReference type="PRINTS" id="PR00081">
    <property type="entry name" value="GDHRDH"/>
</dbReference>
<protein>
    <submittedName>
        <fullName evidence="4">SDR family oxidoreductase</fullName>
    </submittedName>
</protein>
<dbReference type="EMBL" id="JAVRIE010000003">
    <property type="protein sequence ID" value="MDT0582603.1"/>
    <property type="molecule type" value="Genomic_DNA"/>
</dbReference>
<dbReference type="PANTHER" id="PTHR44196:SF1">
    <property type="entry name" value="DEHYDROGENASE_REDUCTASE SDR FAMILY MEMBER 7B"/>
    <property type="match status" value="1"/>
</dbReference>
<dbReference type="PRINTS" id="PR00080">
    <property type="entry name" value="SDRFAMILY"/>
</dbReference>
<evidence type="ECO:0000313" key="4">
    <source>
        <dbReference type="EMBL" id="MDT0582603.1"/>
    </source>
</evidence>
<dbReference type="GO" id="GO:0016020">
    <property type="term" value="C:membrane"/>
    <property type="evidence" value="ECO:0007669"/>
    <property type="project" value="TreeGrafter"/>
</dbReference>
<name>A0AAW8QZL4_9ALTE</name>
<evidence type="ECO:0000256" key="2">
    <source>
        <dbReference type="ARBA" id="ARBA00023002"/>
    </source>
</evidence>
<evidence type="ECO:0000256" key="3">
    <source>
        <dbReference type="RuleBase" id="RU000363"/>
    </source>
</evidence>
<dbReference type="PROSITE" id="PS00061">
    <property type="entry name" value="ADH_SHORT"/>
    <property type="match status" value="1"/>
</dbReference>
<dbReference type="InterPro" id="IPR020904">
    <property type="entry name" value="Sc_DH/Rdtase_CS"/>
</dbReference>
<accession>A0AAW8QZL4</accession>
<dbReference type="InterPro" id="IPR002347">
    <property type="entry name" value="SDR_fam"/>
</dbReference>